<sequence>MTSFSRLYQTGLVFTDILICLSYFRFHVESTEGLQKYSADIDYYLDSELEISLSLELQTVLIQLFLVKEFQLTELKGNAEKLDREETEAVNFTQFSVMHESMKVDEEGEETVDESKITKVELELCTLTSRLIILSQIGLIDQTHIDRLKLNSDVLGPLFLGTLKLNDPPKPKRKKAVPRPIKPVTPEVKNESNRSMVPDDQAVQPPVDEHTDGNAGGEEDANAAANTNEENEDGGHKDAAGTDDFELEFDEHTELPDLEKDGENKADEKDDDENHEDDGTGDDQNEDEDEAVAGAKADNDDGGDVDEDGDVSMEGSEL</sequence>
<reference evidence="1" key="1">
    <citation type="submission" date="2023-04" db="EMBL/GenBank/DDBJ databases">
        <title>Ambrosiozyma monospora NBRC 10751.</title>
        <authorList>
            <person name="Ichikawa N."/>
            <person name="Sato H."/>
            <person name="Tonouchi N."/>
        </authorList>
    </citation>
    <scope>NUCLEOTIDE SEQUENCE</scope>
    <source>
        <strain evidence="1">NBRC 10751</strain>
    </source>
</reference>
<organism evidence="1 2">
    <name type="scientific">Ambrosiozyma monospora</name>
    <name type="common">Yeast</name>
    <name type="synonym">Endomycopsis monosporus</name>
    <dbReference type="NCBI Taxonomy" id="43982"/>
    <lineage>
        <taxon>Eukaryota</taxon>
        <taxon>Fungi</taxon>
        <taxon>Dikarya</taxon>
        <taxon>Ascomycota</taxon>
        <taxon>Saccharomycotina</taxon>
        <taxon>Pichiomycetes</taxon>
        <taxon>Pichiales</taxon>
        <taxon>Pichiaceae</taxon>
        <taxon>Ambrosiozyma</taxon>
    </lineage>
</organism>
<dbReference type="Proteomes" id="UP001165064">
    <property type="component" value="Unassembled WGS sequence"/>
</dbReference>
<keyword evidence="2" id="KW-1185">Reference proteome</keyword>
<protein>
    <submittedName>
        <fullName evidence="1">Unnamed protein product</fullName>
    </submittedName>
</protein>
<proteinExistence type="predicted"/>
<comment type="caution">
    <text evidence="1">The sequence shown here is derived from an EMBL/GenBank/DDBJ whole genome shotgun (WGS) entry which is preliminary data.</text>
</comment>
<gene>
    <name evidence="1" type="ORF">Amon02_000709200</name>
</gene>
<name>A0ACB5TBG8_AMBMO</name>
<accession>A0ACB5TBG8</accession>
<evidence type="ECO:0000313" key="1">
    <source>
        <dbReference type="EMBL" id="GME84783.1"/>
    </source>
</evidence>
<dbReference type="EMBL" id="BSXS01005763">
    <property type="protein sequence ID" value="GME84783.1"/>
    <property type="molecule type" value="Genomic_DNA"/>
</dbReference>
<evidence type="ECO:0000313" key="2">
    <source>
        <dbReference type="Proteomes" id="UP001165064"/>
    </source>
</evidence>